<reference evidence="4 5" key="1">
    <citation type="submission" date="2023-06" db="EMBL/GenBank/DDBJ databases">
        <title>Rock-solubilizing bacteria, Microbacterium invictum, promotes re-establishment of vegetation in rocky wasteland by accelerating rock bio-weathering and reshaping soil bacterial community.</title>
        <authorList>
            <person name="Liu C."/>
        </authorList>
    </citation>
    <scope>NUCLEOTIDE SEQUENCE [LARGE SCALE GENOMIC DNA]</scope>
    <source>
        <strain evidence="4 5">X-18</strain>
    </source>
</reference>
<keyword evidence="2" id="KW-0624">Polysaccharide degradation</keyword>
<keyword evidence="5" id="KW-1185">Reference proteome</keyword>
<sequence length="279" mass="30356">MAYSEGQLNGGADYRVGIDVWYSGVQDWDANTSRFDWRVVLQRGSDGFAWSGSTQYWSASIGGVNYNGTFTLNQNEATTATRVVGAGSTWHGHDSEGYRPGFPSNAYIDTNHGNVGDGGSGDAWVDAPRIPKTPAAPHTVYVDLSTIRPSSFGVRYTRGDNRGAGIDYDHVQWATDSGFTNVVWNDTPPNGNPNGYSNPSGVSPAVKLRPGTIHYVRARSHNTRGWSPWSSTVNARTLSGAYVWNGTEWRPCEVLVWSGTAWVTGEVSSYTGTEWKQAS</sequence>
<dbReference type="InterPro" id="IPR013783">
    <property type="entry name" value="Ig-like_fold"/>
</dbReference>
<protein>
    <recommendedName>
        <fullName evidence="3">Fibronectin type-III domain-containing protein</fullName>
    </recommendedName>
</protein>
<evidence type="ECO:0000313" key="4">
    <source>
        <dbReference type="EMBL" id="WQB71957.1"/>
    </source>
</evidence>
<dbReference type="EMBL" id="CP139779">
    <property type="protein sequence ID" value="WQB71957.1"/>
    <property type="molecule type" value="Genomic_DNA"/>
</dbReference>
<name>A0ABZ0VGL6_9MICO</name>
<dbReference type="SUPFAM" id="SSF49265">
    <property type="entry name" value="Fibronectin type III"/>
    <property type="match status" value="1"/>
</dbReference>
<evidence type="ECO:0000313" key="5">
    <source>
        <dbReference type="Proteomes" id="UP001324533"/>
    </source>
</evidence>
<proteinExistence type="predicted"/>
<keyword evidence="2" id="KW-0119">Carbohydrate metabolism</keyword>
<dbReference type="PROSITE" id="PS50853">
    <property type="entry name" value="FN3"/>
    <property type="match status" value="1"/>
</dbReference>
<dbReference type="Proteomes" id="UP001324533">
    <property type="component" value="Chromosome"/>
</dbReference>
<dbReference type="Gene3D" id="2.60.40.10">
    <property type="entry name" value="Immunoglobulins"/>
    <property type="match status" value="1"/>
</dbReference>
<dbReference type="RefSeq" id="WP_322412068.1">
    <property type="nucleotide sequence ID" value="NZ_CP139779.1"/>
</dbReference>
<dbReference type="CDD" id="cd00063">
    <property type="entry name" value="FN3"/>
    <property type="match status" value="1"/>
</dbReference>
<accession>A0ABZ0VGL6</accession>
<dbReference type="InterPro" id="IPR003961">
    <property type="entry name" value="FN3_dom"/>
</dbReference>
<gene>
    <name evidence="4" type="ORF">T9R20_08440</name>
</gene>
<evidence type="ECO:0000256" key="2">
    <source>
        <dbReference type="ARBA" id="ARBA00023326"/>
    </source>
</evidence>
<keyword evidence="1" id="KW-0326">Glycosidase</keyword>
<dbReference type="InterPro" id="IPR036116">
    <property type="entry name" value="FN3_sf"/>
</dbReference>
<evidence type="ECO:0000256" key="1">
    <source>
        <dbReference type="ARBA" id="ARBA00023295"/>
    </source>
</evidence>
<feature type="domain" description="Fibronectin type-III" evidence="3">
    <location>
        <begin position="136"/>
        <end position="240"/>
    </location>
</feature>
<keyword evidence="1" id="KW-0378">Hydrolase</keyword>
<evidence type="ECO:0000259" key="3">
    <source>
        <dbReference type="PROSITE" id="PS50853"/>
    </source>
</evidence>
<organism evidence="4 5">
    <name type="scientific">Microbacterium invictum</name>
    <dbReference type="NCBI Taxonomy" id="515415"/>
    <lineage>
        <taxon>Bacteria</taxon>
        <taxon>Bacillati</taxon>
        <taxon>Actinomycetota</taxon>
        <taxon>Actinomycetes</taxon>
        <taxon>Micrococcales</taxon>
        <taxon>Microbacteriaceae</taxon>
        <taxon>Microbacterium</taxon>
    </lineage>
</organism>